<dbReference type="Pfam" id="PF03392">
    <property type="entry name" value="OS-D"/>
    <property type="match status" value="1"/>
</dbReference>
<keyword evidence="1" id="KW-0732">Signal</keyword>
<proteinExistence type="predicted"/>
<evidence type="ECO:0000313" key="2">
    <source>
        <dbReference type="EMBL" id="CAH1395237.1"/>
    </source>
</evidence>
<name>A0A9P0H4Y3_NEZVI</name>
<dbReference type="PANTHER" id="PTHR11257">
    <property type="entry name" value="CHEMOSENSORY PROTEIN-RELATED"/>
    <property type="match status" value="1"/>
</dbReference>
<dbReference type="Gene3D" id="1.10.2080.10">
    <property type="entry name" value="Insect odorant-binding protein A10/Ejaculatory bulb-specific protein 3"/>
    <property type="match status" value="1"/>
</dbReference>
<dbReference type="OrthoDB" id="6344725at2759"/>
<accession>A0A9P0H4Y3</accession>
<organism evidence="2 3">
    <name type="scientific">Nezara viridula</name>
    <name type="common">Southern green stink bug</name>
    <name type="synonym">Cimex viridulus</name>
    <dbReference type="NCBI Taxonomy" id="85310"/>
    <lineage>
        <taxon>Eukaryota</taxon>
        <taxon>Metazoa</taxon>
        <taxon>Ecdysozoa</taxon>
        <taxon>Arthropoda</taxon>
        <taxon>Hexapoda</taxon>
        <taxon>Insecta</taxon>
        <taxon>Pterygota</taxon>
        <taxon>Neoptera</taxon>
        <taxon>Paraneoptera</taxon>
        <taxon>Hemiptera</taxon>
        <taxon>Heteroptera</taxon>
        <taxon>Panheteroptera</taxon>
        <taxon>Pentatomomorpha</taxon>
        <taxon>Pentatomoidea</taxon>
        <taxon>Pentatomidae</taxon>
        <taxon>Pentatominae</taxon>
        <taxon>Nezara</taxon>
    </lineage>
</organism>
<gene>
    <name evidence="2" type="ORF">NEZAVI_LOCUS5548</name>
</gene>
<evidence type="ECO:0000313" key="3">
    <source>
        <dbReference type="Proteomes" id="UP001152798"/>
    </source>
</evidence>
<dbReference type="Proteomes" id="UP001152798">
    <property type="component" value="Chromosome 3"/>
</dbReference>
<dbReference type="EMBL" id="OV725079">
    <property type="protein sequence ID" value="CAH1395237.1"/>
    <property type="molecule type" value="Genomic_DNA"/>
</dbReference>
<dbReference type="AlphaFoldDB" id="A0A9P0H4Y3"/>
<dbReference type="InterPro" id="IPR036682">
    <property type="entry name" value="OS_D_A10/PebIII_sf"/>
</dbReference>
<evidence type="ECO:0000256" key="1">
    <source>
        <dbReference type="SAM" id="SignalP"/>
    </source>
</evidence>
<reference evidence="2" key="1">
    <citation type="submission" date="2022-01" db="EMBL/GenBank/DDBJ databases">
        <authorList>
            <person name="King R."/>
        </authorList>
    </citation>
    <scope>NUCLEOTIDE SEQUENCE</scope>
</reference>
<dbReference type="SUPFAM" id="SSF100910">
    <property type="entry name" value="Chemosensory protein Csp2"/>
    <property type="match status" value="1"/>
</dbReference>
<dbReference type="InterPro" id="IPR005055">
    <property type="entry name" value="A10/PebIII"/>
</dbReference>
<feature type="chain" id="PRO_5040306603" evidence="1">
    <location>
        <begin position="17"/>
        <end position="118"/>
    </location>
</feature>
<keyword evidence="3" id="KW-1185">Reference proteome</keyword>
<feature type="signal peptide" evidence="1">
    <location>
        <begin position="1"/>
        <end position="16"/>
    </location>
</feature>
<dbReference type="PANTHER" id="PTHR11257:SF12">
    <property type="entry name" value="EJACULATORY BULB-SPECIFIC PROTEIN 3-RELATED"/>
    <property type="match status" value="1"/>
</dbReference>
<protein>
    <submittedName>
        <fullName evidence="2">Uncharacterized protein</fullName>
    </submittedName>
</protein>
<sequence>MKVLVALLLFAAVAVARPGDMYTTKYDNIDIDEILNNDRLYKKYIDCVMDRGDCTPDGKELRKNMPEAILTDCMKCSEHQKIGTDKTLKFMLKNKKADFDEVEKKYDPTGSYRKRHKI</sequence>